<dbReference type="Gene3D" id="2.60.40.420">
    <property type="entry name" value="Cupredoxins - blue copper proteins"/>
    <property type="match status" value="1"/>
</dbReference>
<dbReference type="AlphaFoldDB" id="A0AA40AHP9"/>
<name>A0AA40AHP9_9PEZI</name>
<evidence type="ECO:0000313" key="2">
    <source>
        <dbReference type="Proteomes" id="UP001172102"/>
    </source>
</evidence>
<feature type="non-terminal residue" evidence="1">
    <location>
        <position position="1"/>
    </location>
</feature>
<accession>A0AA40AHP9</accession>
<protein>
    <recommendedName>
        <fullName evidence="3">Extracellular serine-rich protein</fullName>
    </recommendedName>
</protein>
<sequence length="154" mass="15500">INVGQGGLTMEPNDVTVPAGETIEFHFFTGSHSVAQSAFDSPCTPLSANGTEGFFSGAQPVTSGEGANVFRVVSTGSPMWYYCATGKHCQSGMVGVVNKPSNGRTIQQYALAASSVAQNVAPASARGGSIAKAGSTVTPGSDGIGSLGHLSLSM</sequence>
<dbReference type="PANTHER" id="PTHR34883">
    <property type="entry name" value="SERINE-RICH PROTEIN, PUTATIVE-RELATED-RELATED"/>
    <property type="match status" value="1"/>
</dbReference>
<dbReference type="SUPFAM" id="SSF49503">
    <property type="entry name" value="Cupredoxins"/>
    <property type="match status" value="1"/>
</dbReference>
<dbReference type="Proteomes" id="UP001172102">
    <property type="component" value="Unassembled WGS sequence"/>
</dbReference>
<dbReference type="InterPro" id="IPR052953">
    <property type="entry name" value="Ser-rich/MCO-related"/>
</dbReference>
<dbReference type="PANTHER" id="PTHR34883:SF20">
    <property type="entry name" value="PHYTOCYANIN DOMAIN-CONTAINING PROTEIN"/>
    <property type="match status" value="1"/>
</dbReference>
<dbReference type="EMBL" id="JAUKUA010000004">
    <property type="protein sequence ID" value="KAK0716065.1"/>
    <property type="molecule type" value="Genomic_DNA"/>
</dbReference>
<feature type="non-terminal residue" evidence="1">
    <location>
        <position position="154"/>
    </location>
</feature>
<dbReference type="CDD" id="cd00920">
    <property type="entry name" value="Cupredoxin"/>
    <property type="match status" value="1"/>
</dbReference>
<evidence type="ECO:0000313" key="1">
    <source>
        <dbReference type="EMBL" id="KAK0716065.1"/>
    </source>
</evidence>
<evidence type="ECO:0008006" key="3">
    <source>
        <dbReference type="Google" id="ProtNLM"/>
    </source>
</evidence>
<proteinExistence type="predicted"/>
<comment type="caution">
    <text evidence="1">The sequence shown here is derived from an EMBL/GenBank/DDBJ whole genome shotgun (WGS) entry which is preliminary data.</text>
</comment>
<reference evidence="1" key="1">
    <citation type="submission" date="2023-06" db="EMBL/GenBank/DDBJ databases">
        <title>Genome-scale phylogeny and comparative genomics of the fungal order Sordariales.</title>
        <authorList>
            <consortium name="Lawrence Berkeley National Laboratory"/>
            <person name="Hensen N."/>
            <person name="Bonometti L."/>
            <person name="Westerberg I."/>
            <person name="Brannstrom I.O."/>
            <person name="Guillou S."/>
            <person name="Cros-Aarteil S."/>
            <person name="Calhoun S."/>
            <person name="Haridas S."/>
            <person name="Kuo A."/>
            <person name="Mondo S."/>
            <person name="Pangilinan J."/>
            <person name="Riley R."/>
            <person name="Labutti K."/>
            <person name="Andreopoulos B."/>
            <person name="Lipzen A."/>
            <person name="Chen C."/>
            <person name="Yanf M."/>
            <person name="Daum C."/>
            <person name="Ng V."/>
            <person name="Clum A."/>
            <person name="Steindorff A."/>
            <person name="Ohm R."/>
            <person name="Martin F."/>
            <person name="Silar P."/>
            <person name="Natvig D."/>
            <person name="Lalanne C."/>
            <person name="Gautier V."/>
            <person name="Ament-Velasquez S.L."/>
            <person name="Kruys A."/>
            <person name="Hutchinson M.I."/>
            <person name="Powell A.J."/>
            <person name="Barry K."/>
            <person name="Miller A.N."/>
            <person name="Grigoriev I.V."/>
            <person name="Debuchy R."/>
            <person name="Gladieux P."/>
            <person name="Thoren M.H."/>
            <person name="Johannesson H."/>
        </authorList>
    </citation>
    <scope>NUCLEOTIDE SEQUENCE</scope>
    <source>
        <strain evidence="1">SMH4607-1</strain>
    </source>
</reference>
<dbReference type="InterPro" id="IPR008972">
    <property type="entry name" value="Cupredoxin"/>
</dbReference>
<gene>
    <name evidence="1" type="ORF">B0H67DRAFT_473267</name>
</gene>
<keyword evidence="2" id="KW-1185">Reference proteome</keyword>
<organism evidence="1 2">
    <name type="scientific">Lasiosphaeris hirsuta</name>
    <dbReference type="NCBI Taxonomy" id="260670"/>
    <lineage>
        <taxon>Eukaryota</taxon>
        <taxon>Fungi</taxon>
        <taxon>Dikarya</taxon>
        <taxon>Ascomycota</taxon>
        <taxon>Pezizomycotina</taxon>
        <taxon>Sordariomycetes</taxon>
        <taxon>Sordariomycetidae</taxon>
        <taxon>Sordariales</taxon>
        <taxon>Lasiosphaeriaceae</taxon>
        <taxon>Lasiosphaeris</taxon>
    </lineage>
</organism>